<dbReference type="Pfam" id="PF12234">
    <property type="entry name" value="Rav1p_C"/>
    <property type="match status" value="1"/>
</dbReference>
<dbReference type="Proteomes" id="UP001479436">
    <property type="component" value="Unassembled WGS sequence"/>
</dbReference>
<protein>
    <submittedName>
        <fullName evidence="2">Regulator of (H+)-ATPase in vacuolar membrane</fullName>
    </submittedName>
</protein>
<keyword evidence="3" id="KW-1185">Reference proteome</keyword>
<dbReference type="InterPro" id="IPR052208">
    <property type="entry name" value="DmX-like/RAVE_component"/>
</dbReference>
<gene>
    <name evidence="2" type="primary">RAV1</name>
    <name evidence="2" type="ORF">K7432_009072</name>
</gene>
<name>A0ABR2WR32_9FUNG</name>
<evidence type="ECO:0000259" key="1">
    <source>
        <dbReference type="Pfam" id="PF12234"/>
    </source>
</evidence>
<dbReference type="SMART" id="SM00320">
    <property type="entry name" value="WD40"/>
    <property type="match status" value="5"/>
</dbReference>
<dbReference type="Gene3D" id="2.130.10.10">
    <property type="entry name" value="YVTN repeat-like/Quinoprotein amine dehydrogenase"/>
    <property type="match status" value="2"/>
</dbReference>
<proteinExistence type="predicted"/>
<feature type="domain" description="RAVE complex protein Rav1 C-terminal" evidence="1">
    <location>
        <begin position="577"/>
        <end position="1212"/>
    </location>
</feature>
<dbReference type="InterPro" id="IPR001680">
    <property type="entry name" value="WD40_rpt"/>
</dbReference>
<evidence type="ECO:0000313" key="3">
    <source>
        <dbReference type="Proteomes" id="UP001479436"/>
    </source>
</evidence>
<dbReference type="InterPro" id="IPR015943">
    <property type="entry name" value="WD40/YVTN_repeat-like_dom_sf"/>
</dbReference>
<dbReference type="PANTHER" id="PTHR13950">
    <property type="entry name" value="RABCONNECTIN-RELATED"/>
    <property type="match status" value="1"/>
</dbReference>
<dbReference type="PANTHER" id="PTHR13950:SF9">
    <property type="entry name" value="RABCONNECTIN-3A"/>
    <property type="match status" value="1"/>
</dbReference>
<evidence type="ECO:0000313" key="2">
    <source>
        <dbReference type="EMBL" id="KAK9763886.1"/>
    </source>
</evidence>
<organism evidence="2 3">
    <name type="scientific">Basidiobolus ranarum</name>
    <dbReference type="NCBI Taxonomy" id="34480"/>
    <lineage>
        <taxon>Eukaryota</taxon>
        <taxon>Fungi</taxon>
        <taxon>Fungi incertae sedis</taxon>
        <taxon>Zoopagomycota</taxon>
        <taxon>Entomophthoromycotina</taxon>
        <taxon>Basidiobolomycetes</taxon>
        <taxon>Basidiobolales</taxon>
        <taxon>Basidiobolaceae</taxon>
        <taxon>Basidiobolus</taxon>
    </lineage>
</organism>
<dbReference type="InterPro" id="IPR022033">
    <property type="entry name" value="Rav1p_C"/>
</dbReference>
<dbReference type="EMBL" id="JASJQH010000537">
    <property type="protein sequence ID" value="KAK9763886.1"/>
    <property type="molecule type" value="Genomic_DNA"/>
</dbReference>
<dbReference type="InterPro" id="IPR036322">
    <property type="entry name" value="WD40_repeat_dom_sf"/>
</dbReference>
<reference evidence="2 3" key="1">
    <citation type="submission" date="2023-04" db="EMBL/GenBank/DDBJ databases">
        <title>Genome of Basidiobolus ranarum AG-B5.</title>
        <authorList>
            <person name="Stajich J.E."/>
            <person name="Carter-House D."/>
            <person name="Gryganskyi A."/>
        </authorList>
    </citation>
    <scope>NUCLEOTIDE SEQUENCE [LARGE SCALE GENOMIC DNA]</scope>
    <source>
        <strain evidence="2 3">AG-B5</strain>
    </source>
</reference>
<dbReference type="SUPFAM" id="SSF50978">
    <property type="entry name" value="WD40 repeat-like"/>
    <property type="match status" value="2"/>
</dbReference>
<sequence>MRLLSSSYSGKANSFTQILCRANLEGFSYIIYASGNCIVVYTDQFEYIQTIQTNEEKQEISVLAVDPTSGQIGVCYGNTVAIYSYSVAPNTMNLQWRLLCEKTFDTEVTCLCWGPEGSLFTSTDFIVQWKFSGEEWSSIWSQRISSQVYMLKLSKDQKYLASVGLNDRLVKVWELEQSQPVFTYLPHPRGVINMDWRQSLSSSTLTVFTMCADGVCRVWAQSIKAGIKSFNVVVAIDPGQFQFNAGSNPNRDLFKSYHIPIHWVCEHVAEHLNTDVFFQAQLDGSLVFWKVNGLDTYPHDYPTVSCLAKIPCSLSSSGFNSFNESVLTTIKYPEHKGTLRKTEIAFLTQHPQGFIDYYTLDYASVISGMDTPTLFLKRTLSGPRGTVSSIIGSLYDNNITTFSDDGEIGVWEASSPRFGKSHKDPMTEVNSHFVGSNITIAQRLPQGNLILLYDGENIGVHSYQRNEGWKCLLHLDNYDPVYPLTHIDIIFKSDQNAEQYHVYGFSTNQNTVFVWSIHLSGSRIVAKFCSRNALETQDNVSNIGKRCQADIHSVAYISGDQDQVDLVTFSQHTKILRFWAAKIPAEPESLITWDEVVNYRFNEAVQYIRWSPFGKIVTALYRENALYINFYGVSMHSTNILDEFEVSISENNELVALELNATSIGEHMLALVFKDRITFIGQQRADEISKSSVWREYGTMSILELSSREITGADWTKEGLVVATGNQLWYLSKWIIPQKDTSNNLGPSLNHSLAIGKAPLPHHHPNHLTQYMLWGKVNIVKYILTQLYNYLEAYSKSSNTTAEVPPVPMKFFIHNKMPVFAQEKYNQLFDDYEDKDTWRQKQAESKEFNQVQAEALVEHLTKKSLNGISNLEQMHLMGIVDGVSKIEEQARALDENGSRFLLSLKLNTFMKCMKSHMKPGSGKLSYRDMMWALHSESQDLLIEFCTESCDGKLLWSDARSYGFSLWINSEETFKRQIELIGKSHYMSKEEKDPVDSTIYYLALRKVKLLHNLWKNVGYHKEKTAMVSFLANDFSEARWQQAALKNAFVLLGKQRYEYAAAFFLLGDRLKDAVRVCLNYLKDFQLAIAICRCYEGDDSPTLKELLRDHVLVKGFDKGNRWLVALGFWLLGEREKSFKALMMPLSQLTEGLELNQKPAETRIDPASLVLLQSFKDKSYKFRWDQLCLTSEQETNYIWEVVSVYQDLGCPLLALEITQTWEFGILSKPSASKFGKNVTQDPGHTSAHSINTGVVSFDDWGWDQPASQPKAVTAENLFDDYSPPKITADNLFDDYTPAVTADNLFDDYTPAITADNLFDDYKPSISVDDLDEPESTPQSSTHIINSNNQVEWIIYCRKNIVLQAIPYLLDGLSAATVRGSCMQKSSFFQGYLDQIREGLHSICEESGIAPGILDNILISRCIETDSVSVCFELLFQGVLVNPTENSRFIQMLTESFNSLIQYVFATSSHTQADHSYQIQWARELFKSSAQWFVFLQDKMSNSIAKVYIQKLSLTAFTALLLGNLADAKYDRALLCVFRAERFLCHLTDDIFELQLVIKDVVNGVLPGADQDTTSNSEELCMDDYDVDDTEYESHVSAEKQVQVHRVIYEHSIKFLIHYMEEMIRSLETRNDDEFKSFATVGILEPLINLYKRMIRLRGHDSDVLDVTKYLQTREQRLVWHILSKPFKEVEADSPPPISSNPEM</sequence>
<accession>A0ABR2WR32</accession>
<comment type="caution">
    <text evidence="2">The sequence shown here is derived from an EMBL/GenBank/DDBJ whole genome shotgun (WGS) entry which is preliminary data.</text>
</comment>